<sequence length="313" mass="32272">MTVVQVNEIDITVNDKTAEGAASAGVHLDAVQDKAEGATDALTGMGEAGAKAAQGVADSAKAAASATDGLATSTTTSLSSMRKAYSALRSEAAFLHKQLYTVGSAGGDTSGITAELSKTQTEMSRLQDSMAALKQKTAASTEAQLAWNGQLNQANAPMVGLAAATAKATENMDGLTNALRAGTNSGLKSFLQMGAAAGDEVSRLTLKLMTAQDRLQQIKVQSLSVGDYGVSSQDAQAAVGAQQAVVDTLMEQLTVAREARNAVDDLTSSQTRNTSAVKLEGYQLGILMDEAHKFFDMVLAGGNPLQAAFYEVP</sequence>
<dbReference type="Proteomes" id="UP000194931">
    <property type="component" value="Unassembled WGS sequence"/>
</dbReference>
<protein>
    <submittedName>
        <fullName evidence="1">Uncharacterized protein</fullName>
    </submittedName>
</protein>
<name>A0A252BTH5_9PROT</name>
<dbReference type="AlphaFoldDB" id="A0A252BTH5"/>
<evidence type="ECO:0000313" key="2">
    <source>
        <dbReference type="Proteomes" id="UP000194931"/>
    </source>
</evidence>
<accession>A0A252BTH5</accession>
<organism evidence="1 2">
    <name type="scientific">Acetobacter okinawensis</name>
    <dbReference type="NCBI Taxonomy" id="1076594"/>
    <lineage>
        <taxon>Bacteria</taxon>
        <taxon>Pseudomonadati</taxon>
        <taxon>Pseudomonadota</taxon>
        <taxon>Alphaproteobacteria</taxon>
        <taxon>Acetobacterales</taxon>
        <taxon>Acetobacteraceae</taxon>
        <taxon>Acetobacter</taxon>
    </lineage>
</organism>
<gene>
    <name evidence="1" type="ORF">HK26_03875</name>
</gene>
<proteinExistence type="predicted"/>
<comment type="caution">
    <text evidence="1">The sequence shown here is derived from an EMBL/GenBank/DDBJ whole genome shotgun (WGS) entry which is preliminary data.</text>
</comment>
<keyword evidence="2" id="KW-1185">Reference proteome</keyword>
<evidence type="ECO:0000313" key="1">
    <source>
        <dbReference type="EMBL" id="OUJ12122.1"/>
    </source>
</evidence>
<reference evidence="2" key="1">
    <citation type="submission" date="2014-06" db="EMBL/GenBank/DDBJ databases">
        <authorList>
            <person name="Winans N.J."/>
            <person name="Newell P.D."/>
            <person name="Douglas A.E."/>
        </authorList>
    </citation>
    <scope>NUCLEOTIDE SEQUENCE [LARGE SCALE GENOMIC DNA]</scope>
</reference>
<feature type="non-terminal residue" evidence="1">
    <location>
        <position position="313"/>
    </location>
</feature>
<dbReference type="EMBL" id="JOPJ01000018">
    <property type="protein sequence ID" value="OUJ12122.1"/>
    <property type="molecule type" value="Genomic_DNA"/>
</dbReference>